<sequence>MMLELPPLLPTLAPPASPACSTPCRSILKQAPASTRQRKRVRFTLPQALPLPPLATDTEHQSKNTSMPSPRAAVGTLPICLSPPDRHHQSWTPEHFACTPAFTVQMPTQHKRKQQHTSVLAPIPRRILAPIISPVRARHAAAATQYASCWNAQDQSPPRRSRLMQTLWTARQTQDIAHVSCHAQLKQAAVRPAERISGCPVA</sequence>
<dbReference type="Proteomes" id="UP000664859">
    <property type="component" value="Unassembled WGS sequence"/>
</dbReference>
<feature type="region of interest" description="Disordered" evidence="1">
    <location>
        <begin position="1"/>
        <end position="20"/>
    </location>
</feature>
<protein>
    <submittedName>
        <fullName evidence="2">Uncharacterized protein</fullName>
    </submittedName>
</protein>
<dbReference type="EMBL" id="JAFCMP010000001">
    <property type="protein sequence ID" value="KAG5192977.1"/>
    <property type="molecule type" value="Genomic_DNA"/>
</dbReference>
<reference evidence="2" key="1">
    <citation type="submission" date="2021-02" db="EMBL/GenBank/DDBJ databases">
        <title>First Annotated Genome of the Yellow-green Alga Tribonema minus.</title>
        <authorList>
            <person name="Mahan K.M."/>
        </authorList>
    </citation>
    <scope>NUCLEOTIDE SEQUENCE</scope>
    <source>
        <strain evidence="2">UTEX B ZZ1240</strain>
    </source>
</reference>
<organism evidence="2 3">
    <name type="scientific">Tribonema minus</name>
    <dbReference type="NCBI Taxonomy" id="303371"/>
    <lineage>
        <taxon>Eukaryota</taxon>
        <taxon>Sar</taxon>
        <taxon>Stramenopiles</taxon>
        <taxon>Ochrophyta</taxon>
        <taxon>PX clade</taxon>
        <taxon>Xanthophyceae</taxon>
        <taxon>Tribonematales</taxon>
        <taxon>Tribonemataceae</taxon>
        <taxon>Tribonema</taxon>
    </lineage>
</organism>
<name>A0A835ZEH3_9STRA</name>
<evidence type="ECO:0000256" key="1">
    <source>
        <dbReference type="SAM" id="MobiDB-lite"/>
    </source>
</evidence>
<accession>A0A835ZEH3</accession>
<keyword evidence="3" id="KW-1185">Reference proteome</keyword>
<evidence type="ECO:0000313" key="3">
    <source>
        <dbReference type="Proteomes" id="UP000664859"/>
    </source>
</evidence>
<feature type="compositionally biased region" description="Pro residues" evidence="1">
    <location>
        <begin position="7"/>
        <end position="17"/>
    </location>
</feature>
<feature type="region of interest" description="Disordered" evidence="1">
    <location>
        <begin position="44"/>
        <end position="72"/>
    </location>
</feature>
<gene>
    <name evidence="2" type="ORF">JKP88DRAFT_260849</name>
</gene>
<evidence type="ECO:0000313" key="2">
    <source>
        <dbReference type="EMBL" id="KAG5192977.1"/>
    </source>
</evidence>
<dbReference type="AlphaFoldDB" id="A0A835ZEH3"/>
<comment type="caution">
    <text evidence="2">The sequence shown here is derived from an EMBL/GenBank/DDBJ whole genome shotgun (WGS) entry which is preliminary data.</text>
</comment>
<proteinExistence type="predicted"/>